<proteinExistence type="predicted"/>
<dbReference type="SMART" id="SM00827">
    <property type="entry name" value="PKS_AT"/>
    <property type="match status" value="3"/>
</dbReference>
<dbReference type="SUPFAM" id="SSF52151">
    <property type="entry name" value="FabD/lysophospholipase-like"/>
    <property type="match status" value="3"/>
</dbReference>
<dbReference type="GO" id="GO:0004315">
    <property type="term" value="F:3-oxoacyl-[acyl-carrier-protein] synthase activity"/>
    <property type="evidence" value="ECO:0007669"/>
    <property type="project" value="InterPro"/>
</dbReference>
<evidence type="ECO:0000256" key="7">
    <source>
        <dbReference type="ARBA" id="ARBA00023268"/>
    </source>
</evidence>
<dbReference type="SMART" id="SM00826">
    <property type="entry name" value="PKS_DH"/>
    <property type="match status" value="3"/>
</dbReference>
<dbReference type="InterPro" id="IPR001227">
    <property type="entry name" value="Ac_transferase_dom_sf"/>
</dbReference>
<dbReference type="Pfam" id="PF08659">
    <property type="entry name" value="KR"/>
    <property type="match status" value="2"/>
</dbReference>
<name>A0A7J5D4S0_9ACTN</name>
<dbReference type="InterPro" id="IPR014030">
    <property type="entry name" value="Ketoacyl_synth_N"/>
</dbReference>
<feature type="domain" description="PKS/mFAS DH" evidence="13">
    <location>
        <begin position="936"/>
        <end position="1207"/>
    </location>
</feature>
<dbReference type="CDD" id="cd08956">
    <property type="entry name" value="KR_3_FAS_SDR_x"/>
    <property type="match status" value="2"/>
</dbReference>
<dbReference type="InterPro" id="IPR014031">
    <property type="entry name" value="Ketoacyl_synth_C"/>
</dbReference>
<dbReference type="PANTHER" id="PTHR43775">
    <property type="entry name" value="FATTY ACID SYNTHASE"/>
    <property type="match status" value="1"/>
</dbReference>
<dbReference type="FunFam" id="3.40.366.10:FF:000002">
    <property type="entry name" value="Probable polyketide synthase 2"/>
    <property type="match status" value="1"/>
</dbReference>
<dbReference type="PROSITE" id="PS00606">
    <property type="entry name" value="KS3_1"/>
    <property type="match status" value="3"/>
</dbReference>
<accession>A0A7J5D4S0</accession>
<feature type="region of interest" description="Disordered" evidence="10">
    <location>
        <begin position="460"/>
        <end position="490"/>
    </location>
</feature>
<feature type="domain" description="Carrier" evidence="11">
    <location>
        <begin position="1571"/>
        <end position="1646"/>
    </location>
</feature>
<feature type="domain" description="PKS/mFAS DH" evidence="13">
    <location>
        <begin position="2541"/>
        <end position="2808"/>
    </location>
</feature>
<dbReference type="EMBL" id="WBKG01000045">
    <property type="protein sequence ID" value="KAB1979055.1"/>
    <property type="molecule type" value="Genomic_DNA"/>
</dbReference>
<dbReference type="PANTHER" id="PTHR43775:SF51">
    <property type="entry name" value="INACTIVE PHENOLPHTHIOCEROL SYNTHESIS POLYKETIDE SYNTHASE TYPE I PKS1-RELATED"/>
    <property type="match status" value="1"/>
</dbReference>
<dbReference type="InterPro" id="IPR016036">
    <property type="entry name" value="Malonyl_transacylase_ACP-bd"/>
</dbReference>
<dbReference type="SUPFAM" id="SSF51735">
    <property type="entry name" value="NAD(P)-binding Rossmann-fold domains"/>
    <property type="match status" value="5"/>
</dbReference>
<keyword evidence="5" id="KW-0808">Transferase</keyword>
<evidence type="ECO:0000256" key="8">
    <source>
        <dbReference type="ARBA" id="ARBA00023315"/>
    </source>
</evidence>
<protein>
    <submittedName>
        <fullName evidence="14">SDR family NAD(P)-dependent oxidoreductase</fullName>
    </submittedName>
</protein>
<evidence type="ECO:0000256" key="9">
    <source>
        <dbReference type="PROSITE-ProRule" id="PRU01363"/>
    </source>
</evidence>
<dbReference type="Gene3D" id="3.10.129.110">
    <property type="entry name" value="Polyketide synthase dehydratase"/>
    <property type="match status" value="3"/>
</dbReference>
<dbReference type="InterPro" id="IPR049552">
    <property type="entry name" value="PKS_DH_N"/>
</dbReference>
<dbReference type="InterPro" id="IPR015083">
    <property type="entry name" value="NorB/c/GfsB-D-like_docking"/>
</dbReference>
<feature type="active site" description="Proton donor; for dehydratase activity" evidence="9">
    <location>
        <position position="1127"/>
    </location>
</feature>
<dbReference type="FunFam" id="3.40.47.10:FF:000019">
    <property type="entry name" value="Polyketide synthase type I"/>
    <property type="match status" value="3"/>
</dbReference>
<feature type="region of interest" description="C-terminal hotdog fold" evidence="9">
    <location>
        <begin position="2673"/>
        <end position="2808"/>
    </location>
</feature>
<feature type="active site" description="Proton acceptor; for dehydratase activity" evidence="9">
    <location>
        <position position="4269"/>
    </location>
</feature>
<keyword evidence="6" id="KW-0045">Antibiotic biosynthesis</keyword>
<dbReference type="Pfam" id="PF08990">
    <property type="entry name" value="Docking"/>
    <property type="match status" value="1"/>
</dbReference>
<dbReference type="Pfam" id="PF00109">
    <property type="entry name" value="ketoacyl-synt"/>
    <property type="match status" value="3"/>
</dbReference>
<dbReference type="InterPro" id="IPR055123">
    <property type="entry name" value="SpnB-like_Rossmann"/>
</dbReference>
<evidence type="ECO:0000256" key="6">
    <source>
        <dbReference type="ARBA" id="ARBA00023194"/>
    </source>
</evidence>
<dbReference type="Pfam" id="PF02801">
    <property type="entry name" value="Ketoacyl-synt_C"/>
    <property type="match status" value="3"/>
</dbReference>
<evidence type="ECO:0000259" key="13">
    <source>
        <dbReference type="PROSITE" id="PS52019"/>
    </source>
</evidence>
<dbReference type="InterPro" id="IPR057326">
    <property type="entry name" value="KR_dom"/>
</dbReference>
<feature type="domain" description="Ketosynthase family 3 (KS3)" evidence="12">
    <location>
        <begin position="33"/>
        <end position="458"/>
    </location>
</feature>
<dbReference type="InterPro" id="IPR042104">
    <property type="entry name" value="PKS_dehydratase_sf"/>
</dbReference>
<evidence type="ECO:0000313" key="15">
    <source>
        <dbReference type="Proteomes" id="UP000442990"/>
    </source>
</evidence>
<evidence type="ECO:0000256" key="3">
    <source>
        <dbReference type="ARBA" id="ARBA00022450"/>
    </source>
</evidence>
<sequence length="5141" mass="536976">MANEDKLRDYLKRTTLELRQAHERLKQLESAKSEPLAVVGIGCRYPGEVRSPEDLWDLVASGTDAIGDFPTNRGWDNEGLYDPDPDHPGTTHTRRGGFLYDAGEFDAPFFGMSPREALATDPQQRLLLETAWEAFEHAGIVPATLRGSRTAVFAGVMYDDYGNGLHQMPEELEGYLGTGSAGSVASGRISYVLGLEGPAVTVDTACSSSLVALHLAAQSLRDGECDLALAGGVTVISTPGLFVEFSRQRGLSLDGRCKAYSAEADGTGWGEGAGLLLLERLSDARRNGHRVLGLVRGTAVNQDGASSRLSAPSGPSQQRVIREALSDAGLTTSDVDVVEGHGTGTTLGDPIEAHALLGTYGHRREGKPLKLGSVKSNIGHTQAAAGAAGVIKMIMAMRHGVLPRTLHAEEPSPNIDWSSGAVELLNEAEPWPETGRPRRAAVSSFGISGTNAHVVLEQAPSERESAEGQEEASGPAAPTAGSASDGSPAPVTWLLSARSEEAVREQARRLAAAAADVLVHPTDAARTLAFGRTHFDHRAAVVAASREELTAGLAALAAGESAPGVAAGAVPGRTGRTVFVFPGQGSQWAGMGLELAGQSPVFAARLRECEAALAPFTDWSLTQVLGDAEALERVDVVQPALWAVMVSLAALWQAHGVAPDAVIGHSQGEIAAATVAGALSLEDGARVVALRSKALVALAGRGAMSQVAAPAEQVEERLEPWRGRVFVAAVNGPSATVISGETAAVEEMTAALEADGVRVRRIPVDYASHSGHVEAIEQELLDLLAPVRPRNAVVAFHSTVTGALLDGTEVDAGYWYRNLRRPVLLQPVVAELARAGHTHFVEISPHSVLNGPLQDSLPETAAVVRTLRRDGDTLAHFHSALAAGHTRGLAVDWSTVVVPDGPRAELPAYPFERERYWLVRPSGGDVTSAGLTAAEHPLLDAALELADGGLVLTGRQVPAGHPWLAGHSVLGNALLPGTAYVDLALHTADLLGGGAVEELTLEAPLAVPEAAALRFRVSASAADAAGRRGLEIHSRADAEDALWVRHATGVLAPAPESAPADDRLRPPATATALPVAGMYERLAERSIGYEEVFRGLRAAWRDGDDLYADVEVAGDTSGHAIHPVLLDAALQSRFVEIPDGRTPDEEISLPFAWSGVRLYAVGATALRVRISRRPDDSFALLAVDPAGHPVIEAEAVVTRSVRPDQLVPRGGDPLYALDWVQTTLPAAREQAPGVTVLSVATGAGIDEIRAAVADARAAVAELPDDGVLAVVGHGAVAVRAGEDPADLAGAAAWSTVSTALAARPGTFVLIDTEDGTGAAGEGDAPEAGLDADGLTDLALRALAAGEPRIAVRDGRVLAPRLTRHRPAPAPAVPEGTVLVTGPGAGQLAERLTGRLGLAHVLVHADPAEGLDVTLAAVPAEHPLSAVVHTTADANGAVVSDALVEAAWAVDAATRLPGVGHFVVLTPAAAAIGAAPGEPASFLDALTRRRGAQGHPARTVACASVDGLDLPVLFAGEPHLVTARIDLAAARRAAVAVPAVLRGLVRGRSQAAAGDADLTARLAGLPEAERGRLLRDLVMTHVAAVLGHSGAGGLREDQAFRELGFDSLTGVELRNRLGAATGLKLPATLVFDHPSPAAVADHLGAELSGERGAAAAAPVRTTTVDEPIALVAMGCRYPGGVRSPEDLWELVASGADAMTTFPTDRGWDLENLYHPDPDHAGTTYTRHGGFVFDAGDFDPAFFGISPREALAVDPQQRLLLETAWETFERAGIDPATLRGSRTGVFTGLIYTDYGTRFVPPADLEGYIGTGSAGSVVSGRLSYVFGFEGPAVSVDTACSSSLVALHLAAQALRSGECDLALAGGVAIMSTPMMYVHFARQRGLSADGRCKAFSADADGTGFSEGAGLLLLERLSDARRNGHQILGLIRGSAVNQDGATNGLTAPNGPSQQRVIEAALADARLTPAEVDAVEAHGTGTRLGDPIEAQALLATYGQEREEPLWLGSVKSNIGHTQAASGVAGVIKTVMAMRHGVLPKTLHVGEPSPHVDWSSGSVSLLTDATPWPETGRPRRAGVSAFGMSGTNAHVVLEQAPPVPAPAAAKTPAVLPWLLSAKSEGALRDQARAVLELDLDPAEIGRSLATGRSHLDHRAAVVGTDREELLDGLRALAAGMPAPGLVRGEVLHGRTAFLFSGQGSQRLGMGRDLYTHHPVFATALDTVLAHLPHDLRDIMWGTDPDLLNQTQHTQPALFAYQTALHHLLTHHGLTPHHLIGHSIGEITAAHVAGVLGLEDAAALVTARARLMQSAPTHGAMAAIRATPDEITPTLPPTVTIAAVNSPTSLVISGDHDAVHDITRQWKEKGRKTTPLHVSHAFHSPHMDGILDQFRTVAEGLTYHQPQTPVVSTLTGRPATADDLTTPDYWVDQLRNTVNFHQGAQALQADGVTHYVELGPTPSLTPHIATDADTPVVLVPTTRPDHPESTTFTTALATAHVHGTAVDWGQTFEGRSSVHAALPTYPFQRERYWLTEPAAGAGDAGGFGLTSAEHPVLRAVTSHPDRDELLLTGAFGIRTQPWVRDHAIRETLILPGTAFLDMALHAAHLAGADGVSELALEAPLVVPDTGTVQVQVIVEAPGADGGRPFAVHSRVGEGPWTRHAGGAVGPVGARTEPLAEWPPAQAEPIDLDGAYDRLAAQGYHYGPTFQGVRTAWKDGVDIYAEVTLVDDADPAGHAVHPALLDAALHALLLDTEGAGEVRLPFTWTDVRLHATEATTARVRITQTGTGSVEVGLWDVTGAPVLTAGGLSMRPMAAEQPVATGSDDSLFRLAWTSLAGSGTPDPVVWAELGDADAAETEVLVHRAHDAAAPWDERPHRALQALQAWLAGDPPAGARLVVLTRGAVAVADGEDVTDLGGAAVWGLVRSAQAEHPDRFVLADLDDGAAEDESGAIATALASGEPQVALRGGTVHVPRLTRAAPDAVPTILDPEGTVLITGGTGTLGTHLARHLVTTHGARHLLLIGRRGPDTPGATRLTDELHRLGAHVTITACDAGNPDDLTHLLTTIPDNHPLTAVVHAAGTADDATIESLSAERLEAVLRSKARSAENLHRLTEGTPLKAFVLFSSAAAVLGGPGQGNYAAANAYLDGLAAHRRAQGLPAIALAWGLWEEASGITGNLREADLQRLRRGGVVPMPAEQALALFDRSLALPLATAVPAQLDLGALRTQARAGALPPVYGGLVRLSARRAAKAGAGGSALAAQLAQLPVEQRKQKLAETVAAHVAAVLGHTSGDALSVEKSFKELGFDSLTGVDLRNRLGEATGLRLPATLVFDHPTPAAVAAFVQERLLGSGAAPARPAVTRRTSKDEPIAVVSMACRYPGGVSSPEDLWKLVADGVDAVGEFPTDRGWDAQALYHPDPDHTGTTYSTRGGFLYGAADFDAAFFGMSPREALATDPQQRLLLETAWEAVERAGIDPTALRGSRTGVFTGIMYDDYGARLLEQIPEEFEGYIGTGSAGSVASGRVSYVFGFEGPAITIDTACSSSLVAVHLAAQALRSGECDLALAGGATVMATPTVFVEFSRQRGLAQDGRCKPFSAEADGTGWGEGSGLILLERLSDARRNGHRVLGLIRGTAVNQDGASNGLTAPNGPSQQRVIQAALTDAGLEPTEIDVVEAHGTGTSLGDPIEAQALLATYGQDRDEPLWLGSIKSNIGHTQAAAGAAGIIKMIQAIQHGTLPRTLHAEQPSPHIDWEAGDVRLLTEARPWPEVDRPRRAAVSSFGISGTNAHVIIEAPPMPAAEPAPVADELPAVPWLLSAKSEGALREQARRLRDFAQDHPQLSTADIGLGLATTRSRFEHQAAVTGSGRDELLAGLEALGSGLPSPYVAEQRYSGAGRTAFLFAGQGSQRAGMGAELYAAYPVFAAAYDEVLARFDPGLRDIIATNLDGLLDTTLHTQPALFALEVALYRLLESHGLRPDFLAGHSIGELAAAHVAGILDLKDATTLVAARARLMHDTRDGAMATLQGTEEEVLPHLAEGVTIAAVNAADSTVVAGDTDAVHALAAVWKEQGRKAKVLNTQRAFHTPHMDPVLDEFRTIAEGLTYHAPTIPVVSTLTGELDADLTDPAYWVRQLRQAVRFHDAVTTLRTQGVTAYIELGPQAVLVPLVEADLSEECLAVPVVRRDRPEPVALTAAVAAAHAHGVVVDWAAFFGGPARQVGLPVYPFQHETFWLRPSTAVARLDRTGLEAPGHPLLSAGVKLAGEAGAVYTGRLSLDEQPWLADHTVHGAVLLPAAAFLDILLRAGSDLGSGVVEDLSLSEPLVLPEHGAVDLQVVVGAADDAGRRPVTVHSRPVSAGEPEREWARHATGTLAPADVARPAGQHLEWPPPGSATAVPAEDAYGPLTAAGVDYGPVFHGLRAVWRHGDCLYAEVALPEDADARDFGIHPALLDACLHALGVLQTDGESRLPVSWRGVALHTTGATSVRVRLVPTDEDTVAITVADPSGATVLTVESLVVRPVSRSQLPTARHDSLFRMEWTPAAVREDAAPSSVAVVGSDTAGLAAAGLARSYPDLAALRAAIDSGAGVPGAVVAACLPDGVAGDDPATGAHRATEAALGLVQEWLGDERFDGARLFFTSRHAVAVRPAEDVPELAEAALWGLIRSAESENSGRFALLDTDDGAAPETVRAALAAEEPQLALRDGAWYAPRLTRTPARPDGSAPRLDPEGTVLITGGTGALGALLARHVVAAHGVRRVLLVGRRGPDAPGATELVTTLRAELDAEVTVAACDVADRAALAGLLDTVPAEHPLTAVVHAAGVLDDATAVRLTPDRLHAVLRPKADAAWHLHELTRDLDLAAFVLFSSAAGVTGNPGQGNYAAANTFLDALASHRRAAGLPAVSLAWGMWAPDGGMAASLDATALARSRRDGILPLTAEEGLALFDTALAMDEAALVPARVDYAALRAQAEAGQLPPLYQRLTRVTARREPAADGIPLAERLASRSGAERRDLVLDLVVAQIAAVLGHASPSGISPTRAFTELGFDSLTAVELRNRLGVVSGLKLPTTLIFDYPTPDALADYLVAEVAPAEAAGGDPDEARFRQALESLPFSRLKTSGVVELLLGLTQTVDDETESADGSGAIDDMDVDDLVQMALDTTE</sequence>
<dbReference type="SMART" id="SM00823">
    <property type="entry name" value="PKS_PP"/>
    <property type="match status" value="3"/>
</dbReference>
<dbReference type="InterPro" id="IPR006162">
    <property type="entry name" value="Ppantetheine_attach_site"/>
</dbReference>
<feature type="region of interest" description="C-terminal hotdog fold" evidence="9">
    <location>
        <begin position="4377"/>
        <end position="4511"/>
    </location>
</feature>
<dbReference type="InterPro" id="IPR016039">
    <property type="entry name" value="Thiolase-like"/>
</dbReference>
<evidence type="ECO:0000313" key="14">
    <source>
        <dbReference type="EMBL" id="KAB1979055.1"/>
    </source>
</evidence>
<feature type="domain" description="Carrier" evidence="11">
    <location>
        <begin position="3261"/>
        <end position="3336"/>
    </location>
</feature>
<dbReference type="Pfam" id="PF00698">
    <property type="entry name" value="Acyl_transf_1"/>
    <property type="match status" value="3"/>
</dbReference>
<dbReference type="Pfam" id="PF14765">
    <property type="entry name" value="PS-DH"/>
    <property type="match status" value="3"/>
</dbReference>
<dbReference type="SUPFAM" id="SSF47336">
    <property type="entry name" value="ACP-like"/>
    <property type="match status" value="3"/>
</dbReference>
<evidence type="ECO:0000256" key="4">
    <source>
        <dbReference type="ARBA" id="ARBA00022553"/>
    </source>
</evidence>
<dbReference type="GO" id="GO:0031177">
    <property type="term" value="F:phosphopantetheine binding"/>
    <property type="evidence" value="ECO:0007669"/>
    <property type="project" value="InterPro"/>
</dbReference>
<dbReference type="Gene3D" id="1.10.1200.10">
    <property type="entry name" value="ACP-like"/>
    <property type="match status" value="3"/>
</dbReference>
<organism evidence="14 15">
    <name type="scientific">Streptomyces triticiradicis</name>
    <dbReference type="NCBI Taxonomy" id="2651189"/>
    <lineage>
        <taxon>Bacteria</taxon>
        <taxon>Bacillati</taxon>
        <taxon>Actinomycetota</taxon>
        <taxon>Actinomycetes</taxon>
        <taxon>Kitasatosporales</taxon>
        <taxon>Streptomycetaceae</taxon>
        <taxon>Streptomyces</taxon>
    </lineage>
</organism>
<feature type="domain" description="Ketosynthase family 3 (KS3)" evidence="12">
    <location>
        <begin position="1664"/>
        <end position="2087"/>
    </location>
</feature>
<dbReference type="Pfam" id="PF16197">
    <property type="entry name" value="KAsynt_C_assoc"/>
    <property type="match status" value="3"/>
</dbReference>
<dbReference type="Pfam" id="PF00550">
    <property type="entry name" value="PP-binding"/>
    <property type="match status" value="3"/>
</dbReference>
<dbReference type="InterPro" id="IPR036291">
    <property type="entry name" value="NAD(P)-bd_dom_sf"/>
</dbReference>
<feature type="region of interest" description="N-terminal hotdog fold" evidence="9">
    <location>
        <begin position="936"/>
        <end position="1058"/>
    </location>
</feature>
<dbReference type="InterPro" id="IPR050091">
    <property type="entry name" value="PKS_NRPS_Biosynth_Enz"/>
</dbReference>
<dbReference type="CDD" id="cd00833">
    <property type="entry name" value="PKS"/>
    <property type="match status" value="3"/>
</dbReference>
<feature type="compositionally biased region" description="Low complexity" evidence="10">
    <location>
        <begin position="472"/>
        <end position="490"/>
    </location>
</feature>
<dbReference type="Proteomes" id="UP000442990">
    <property type="component" value="Unassembled WGS sequence"/>
</dbReference>
<evidence type="ECO:0000259" key="12">
    <source>
        <dbReference type="PROSITE" id="PS52004"/>
    </source>
</evidence>
<dbReference type="SMART" id="SM01294">
    <property type="entry name" value="PKS_PP_betabranch"/>
    <property type="match status" value="3"/>
</dbReference>
<dbReference type="InterPro" id="IPR049551">
    <property type="entry name" value="PKS_DH_C"/>
</dbReference>
<comment type="cofactor">
    <cofactor evidence="1">
        <name>pantetheine 4'-phosphate</name>
        <dbReference type="ChEBI" id="CHEBI:47942"/>
    </cofactor>
</comment>
<dbReference type="GO" id="GO:0006633">
    <property type="term" value="P:fatty acid biosynthetic process"/>
    <property type="evidence" value="ECO:0007669"/>
    <property type="project" value="InterPro"/>
</dbReference>
<evidence type="ECO:0000259" key="11">
    <source>
        <dbReference type="PROSITE" id="PS50075"/>
    </source>
</evidence>
<evidence type="ECO:0000256" key="2">
    <source>
        <dbReference type="ARBA" id="ARBA00004792"/>
    </source>
</evidence>
<dbReference type="PROSITE" id="PS00012">
    <property type="entry name" value="PHOSPHOPANTETHEINE"/>
    <property type="match status" value="3"/>
</dbReference>
<dbReference type="PROSITE" id="PS52019">
    <property type="entry name" value="PKS_MFAS_DH"/>
    <property type="match status" value="3"/>
</dbReference>
<dbReference type="GO" id="GO:0004312">
    <property type="term" value="F:fatty acid synthase activity"/>
    <property type="evidence" value="ECO:0007669"/>
    <property type="project" value="TreeGrafter"/>
</dbReference>
<feature type="region of interest" description="N-terminal hotdog fold" evidence="9">
    <location>
        <begin position="4237"/>
        <end position="4363"/>
    </location>
</feature>
<keyword evidence="7" id="KW-0511">Multifunctional enzyme</keyword>
<dbReference type="Pfam" id="PF21089">
    <property type="entry name" value="PKS_DH_N"/>
    <property type="match status" value="3"/>
</dbReference>
<dbReference type="InterPro" id="IPR020841">
    <property type="entry name" value="PKS_Beta-ketoAc_synthase_dom"/>
</dbReference>
<dbReference type="GO" id="GO:0033068">
    <property type="term" value="P:macrolide biosynthetic process"/>
    <property type="evidence" value="ECO:0007669"/>
    <property type="project" value="UniProtKB-ARBA"/>
</dbReference>
<feature type="domain" description="Ketosynthase family 3 (KS3)" evidence="12">
    <location>
        <begin position="3355"/>
        <end position="3780"/>
    </location>
</feature>
<dbReference type="InterPro" id="IPR020807">
    <property type="entry name" value="PKS_DH"/>
</dbReference>
<reference evidence="14 15" key="1">
    <citation type="submission" date="2019-09" db="EMBL/GenBank/DDBJ databases">
        <title>Isolation and identification of active actinomycetes.</title>
        <authorList>
            <person name="Yu Z."/>
            <person name="Han C."/>
            <person name="Yu B."/>
        </authorList>
    </citation>
    <scope>NUCLEOTIDE SEQUENCE [LARGE SCALE GENOMIC DNA]</scope>
    <source>
        <strain evidence="14 15">NEAU-H2</strain>
    </source>
</reference>
<feature type="active site" description="Proton acceptor; for dehydratase activity" evidence="9">
    <location>
        <position position="967"/>
    </location>
</feature>
<dbReference type="SUPFAM" id="SSF53901">
    <property type="entry name" value="Thiolase-like"/>
    <property type="match status" value="3"/>
</dbReference>
<keyword evidence="15" id="KW-1185">Reference proteome</keyword>
<feature type="active site" description="Proton acceptor; for dehydratase activity" evidence="9">
    <location>
        <position position="2573"/>
    </location>
</feature>
<dbReference type="InterPro" id="IPR016035">
    <property type="entry name" value="Acyl_Trfase/lysoPLipase"/>
</dbReference>
<feature type="active site" description="Proton donor; for dehydratase activity" evidence="9">
    <location>
        <position position="4436"/>
    </location>
</feature>
<evidence type="ECO:0000256" key="1">
    <source>
        <dbReference type="ARBA" id="ARBA00001957"/>
    </source>
</evidence>
<dbReference type="InterPro" id="IPR036736">
    <property type="entry name" value="ACP-like_sf"/>
</dbReference>
<evidence type="ECO:0000256" key="10">
    <source>
        <dbReference type="SAM" id="MobiDB-lite"/>
    </source>
</evidence>
<dbReference type="PROSITE" id="PS52004">
    <property type="entry name" value="KS3_2"/>
    <property type="match status" value="3"/>
</dbReference>
<feature type="active site" description="Proton donor; for dehydratase activity" evidence="9">
    <location>
        <position position="2732"/>
    </location>
</feature>
<dbReference type="InterPro" id="IPR020806">
    <property type="entry name" value="PKS_PP-bd"/>
</dbReference>
<dbReference type="Gene3D" id="3.40.47.10">
    <property type="match status" value="3"/>
</dbReference>
<dbReference type="Pfam" id="PF22953">
    <property type="entry name" value="SpnB_Rossmann"/>
    <property type="match status" value="3"/>
</dbReference>
<feature type="region of interest" description="C-terminal hotdog fold" evidence="9">
    <location>
        <begin position="1069"/>
        <end position="1207"/>
    </location>
</feature>
<dbReference type="SMART" id="SM00825">
    <property type="entry name" value="PKS_KS"/>
    <property type="match status" value="3"/>
</dbReference>
<comment type="pathway">
    <text evidence="2">Antibiotic biosynthesis.</text>
</comment>
<dbReference type="SMART" id="SM00822">
    <property type="entry name" value="PKS_KR"/>
    <property type="match status" value="2"/>
</dbReference>
<dbReference type="Gene3D" id="3.40.366.10">
    <property type="entry name" value="Malonyl-Coenzyme A Acyl Carrier Protein, domain 2"/>
    <property type="match status" value="3"/>
</dbReference>
<keyword evidence="4" id="KW-0597">Phosphoprotein</keyword>
<dbReference type="SUPFAM" id="SSF55048">
    <property type="entry name" value="Probable ACP-binding domain of malonyl-CoA ACP transacylase"/>
    <property type="match status" value="3"/>
</dbReference>
<evidence type="ECO:0000256" key="5">
    <source>
        <dbReference type="ARBA" id="ARBA00022679"/>
    </source>
</evidence>
<dbReference type="InterPro" id="IPR032821">
    <property type="entry name" value="PKS_assoc"/>
</dbReference>
<comment type="caution">
    <text evidence="14">The sequence shown here is derived from an EMBL/GenBank/DDBJ whole genome shotgun (WGS) entry which is preliminary data.</text>
</comment>
<dbReference type="InterPro" id="IPR013968">
    <property type="entry name" value="PKS_KR"/>
</dbReference>
<dbReference type="InterPro" id="IPR009081">
    <property type="entry name" value="PP-bd_ACP"/>
</dbReference>
<dbReference type="InterPro" id="IPR049900">
    <property type="entry name" value="PKS_mFAS_DH"/>
</dbReference>
<dbReference type="Gene3D" id="3.30.70.3290">
    <property type="match status" value="3"/>
</dbReference>
<feature type="domain" description="Carrier" evidence="11">
    <location>
        <begin position="4990"/>
        <end position="5068"/>
    </location>
</feature>
<dbReference type="PROSITE" id="PS50075">
    <property type="entry name" value="CARRIER"/>
    <property type="match status" value="3"/>
</dbReference>
<gene>
    <name evidence="14" type="ORF">F8144_37335</name>
</gene>
<dbReference type="InterPro" id="IPR014043">
    <property type="entry name" value="Acyl_transferase_dom"/>
</dbReference>
<dbReference type="FunFam" id="1.10.1200.10:FF:000007">
    <property type="entry name" value="Probable polyketide synthase pks17"/>
    <property type="match status" value="3"/>
</dbReference>
<feature type="domain" description="PKS/mFAS DH" evidence="13">
    <location>
        <begin position="4237"/>
        <end position="4511"/>
    </location>
</feature>
<keyword evidence="3" id="KW-0596">Phosphopantetheine</keyword>
<dbReference type="InterPro" id="IPR018201">
    <property type="entry name" value="Ketoacyl_synth_AS"/>
</dbReference>
<feature type="region of interest" description="N-terminal hotdog fold" evidence="9">
    <location>
        <begin position="2541"/>
        <end position="2662"/>
    </location>
</feature>
<keyword evidence="8" id="KW-0012">Acyltransferase</keyword>
<dbReference type="Gene3D" id="3.40.50.720">
    <property type="entry name" value="NAD(P)-binding Rossmann-like Domain"/>
    <property type="match status" value="3"/>
</dbReference>